<dbReference type="GO" id="GO:0016020">
    <property type="term" value="C:membrane"/>
    <property type="evidence" value="ECO:0007669"/>
    <property type="project" value="TreeGrafter"/>
</dbReference>
<dbReference type="SUPFAM" id="SSF53474">
    <property type="entry name" value="alpha/beta-Hydrolases"/>
    <property type="match status" value="1"/>
</dbReference>
<evidence type="ECO:0000313" key="2">
    <source>
        <dbReference type="EMBL" id="RTH03773.1"/>
    </source>
</evidence>
<dbReference type="GO" id="GO:0016787">
    <property type="term" value="F:hydrolase activity"/>
    <property type="evidence" value="ECO:0007669"/>
    <property type="project" value="UniProtKB-KW"/>
</dbReference>
<protein>
    <submittedName>
        <fullName evidence="2">Alpha/beta hydrolase</fullName>
    </submittedName>
</protein>
<keyword evidence="2" id="KW-0378">Hydrolase</keyword>
<organism evidence="2 3">
    <name type="scientific">Thermus scotoductus</name>
    <dbReference type="NCBI Taxonomy" id="37636"/>
    <lineage>
        <taxon>Bacteria</taxon>
        <taxon>Thermotogati</taxon>
        <taxon>Deinococcota</taxon>
        <taxon>Deinococci</taxon>
        <taxon>Thermales</taxon>
        <taxon>Thermaceae</taxon>
        <taxon>Thermus</taxon>
    </lineage>
</organism>
<dbReference type="AlphaFoldDB" id="A0A430R8Z7"/>
<evidence type="ECO:0000313" key="3">
    <source>
        <dbReference type="Proteomes" id="UP000288082"/>
    </source>
</evidence>
<accession>A0A430R8Z7</accession>
<feature type="domain" description="AB hydrolase-1" evidence="1">
    <location>
        <begin position="32"/>
        <end position="255"/>
    </location>
</feature>
<dbReference type="EMBL" id="PELM01000108">
    <property type="protein sequence ID" value="RTH03773.1"/>
    <property type="molecule type" value="Genomic_DNA"/>
</dbReference>
<proteinExistence type="predicted"/>
<dbReference type="Gene3D" id="3.40.50.1820">
    <property type="entry name" value="alpha/beta hydrolase"/>
    <property type="match status" value="1"/>
</dbReference>
<reference evidence="2 3" key="1">
    <citation type="journal article" date="2019" name="Extremophiles">
        <title>Biogeography of thermophiles and predominance of Thermus scotoductus in domestic water heaters.</title>
        <authorList>
            <person name="Wilpiszeski R.L."/>
            <person name="Zhang Z."/>
            <person name="House C.H."/>
        </authorList>
    </citation>
    <scope>NUCLEOTIDE SEQUENCE [LARGE SCALE GENOMIC DNA]</scope>
    <source>
        <strain evidence="2 3">38_S38</strain>
    </source>
</reference>
<name>A0A430R8Z7_THESC</name>
<dbReference type="Pfam" id="PF12697">
    <property type="entry name" value="Abhydrolase_6"/>
    <property type="match status" value="1"/>
</dbReference>
<dbReference type="RefSeq" id="WP_126187261.1">
    <property type="nucleotide sequence ID" value="NZ_PELM01000108.1"/>
</dbReference>
<dbReference type="PANTHER" id="PTHR43798">
    <property type="entry name" value="MONOACYLGLYCEROL LIPASE"/>
    <property type="match status" value="1"/>
</dbReference>
<comment type="caution">
    <text evidence="2">The sequence shown here is derived from an EMBL/GenBank/DDBJ whole genome shotgun (WGS) entry which is preliminary data.</text>
</comment>
<dbReference type="InterPro" id="IPR000073">
    <property type="entry name" value="AB_hydrolase_1"/>
</dbReference>
<dbReference type="InterPro" id="IPR029058">
    <property type="entry name" value="AB_hydrolase_fold"/>
</dbReference>
<dbReference type="PANTHER" id="PTHR43798:SF33">
    <property type="entry name" value="HYDROLASE, PUTATIVE (AFU_ORTHOLOGUE AFUA_2G14860)-RELATED"/>
    <property type="match status" value="1"/>
</dbReference>
<sequence length="276" mass="31498">MAEKVLVAWALGKHEIEYRWVNLEASAGRVMVFLHEGLGSASLWRDFPERLCRRLGLRGLVFSRWGYGASTPRLPHERWGPDFMHRQALEFPPSFLAALQIDPRDRQVWFYGHSDGGSIALIYAAHHPDALKGLIVAAPHVLVEEITLESIRKARQAYLQADLKARLARYHSDPDSAFFGWCDAWLDPAFRSWDIRDLLPRIRAPILAIQGYDDEYGTMLQIEEIARLAPRVELLKLPRCRHSPHRDQPEAVMEAVERFFHAHGWMGGRGGAPAKP</sequence>
<gene>
    <name evidence="2" type="ORF">CSW50_04335</name>
</gene>
<dbReference type="Proteomes" id="UP000288082">
    <property type="component" value="Unassembled WGS sequence"/>
</dbReference>
<dbReference type="InterPro" id="IPR050266">
    <property type="entry name" value="AB_hydrolase_sf"/>
</dbReference>
<evidence type="ECO:0000259" key="1">
    <source>
        <dbReference type="Pfam" id="PF12697"/>
    </source>
</evidence>